<dbReference type="InterPro" id="IPR009057">
    <property type="entry name" value="Homeodomain-like_sf"/>
</dbReference>
<dbReference type="Proteomes" id="UP000253437">
    <property type="component" value="Unassembled WGS sequence"/>
</dbReference>
<dbReference type="PRINTS" id="PR00032">
    <property type="entry name" value="HTHARAC"/>
</dbReference>
<evidence type="ECO:0000256" key="2">
    <source>
        <dbReference type="ARBA" id="ARBA00023125"/>
    </source>
</evidence>
<dbReference type="Gene3D" id="1.10.10.60">
    <property type="entry name" value="Homeodomain-like"/>
    <property type="match status" value="1"/>
</dbReference>
<dbReference type="InterPro" id="IPR018062">
    <property type="entry name" value="HTH_AraC-typ_CS"/>
</dbReference>
<dbReference type="InterPro" id="IPR018060">
    <property type="entry name" value="HTH_AraC"/>
</dbReference>
<dbReference type="GO" id="GO:0000976">
    <property type="term" value="F:transcription cis-regulatory region binding"/>
    <property type="evidence" value="ECO:0007669"/>
    <property type="project" value="TreeGrafter"/>
</dbReference>
<evidence type="ECO:0000256" key="1">
    <source>
        <dbReference type="ARBA" id="ARBA00023015"/>
    </source>
</evidence>
<evidence type="ECO:0000259" key="4">
    <source>
        <dbReference type="PROSITE" id="PS01124"/>
    </source>
</evidence>
<dbReference type="SUPFAM" id="SSF46689">
    <property type="entry name" value="Homeodomain-like"/>
    <property type="match status" value="1"/>
</dbReference>
<reference evidence="5 6" key="1">
    <citation type="submission" date="2018-08" db="EMBL/GenBank/DDBJ databases">
        <title>Vibrio harveyi strains pathogenic to white snook Centropomus viridis Lockington (1877) and potential probiotic bacteria.</title>
        <authorList>
            <person name="Soto-Rodriguez S."/>
            <person name="Gomez-Gil B."/>
            <person name="Lozano-Olvera R."/>
        </authorList>
    </citation>
    <scope>NUCLEOTIDE SEQUENCE [LARGE SCALE GENOMIC DNA]</scope>
    <source>
        <strain evidence="5 6">CAIM 1508</strain>
    </source>
</reference>
<dbReference type="PANTHER" id="PTHR47894">
    <property type="entry name" value="HTH-TYPE TRANSCRIPTIONAL REGULATOR GADX"/>
    <property type="match status" value="1"/>
</dbReference>
<dbReference type="InterPro" id="IPR020449">
    <property type="entry name" value="Tscrpt_reg_AraC-type_HTH"/>
</dbReference>
<dbReference type="Pfam" id="PF12833">
    <property type="entry name" value="HTH_18"/>
    <property type="match status" value="1"/>
</dbReference>
<dbReference type="PANTHER" id="PTHR47894:SF4">
    <property type="entry name" value="HTH-TYPE TRANSCRIPTIONAL REGULATOR GADX"/>
    <property type="match status" value="1"/>
</dbReference>
<dbReference type="PROSITE" id="PS00041">
    <property type="entry name" value="HTH_ARAC_FAMILY_1"/>
    <property type="match status" value="1"/>
</dbReference>
<dbReference type="GO" id="GO:0003700">
    <property type="term" value="F:DNA-binding transcription factor activity"/>
    <property type="evidence" value="ECO:0007669"/>
    <property type="project" value="InterPro"/>
</dbReference>
<dbReference type="PROSITE" id="PS01124">
    <property type="entry name" value="HTH_ARAC_FAMILY_2"/>
    <property type="match status" value="1"/>
</dbReference>
<comment type="caution">
    <text evidence="5">The sequence shown here is derived from an EMBL/GenBank/DDBJ whole genome shotgun (WGS) entry which is preliminary data.</text>
</comment>
<protein>
    <submittedName>
        <fullName evidence="5">Helix-turn-helix domain-containing protein</fullName>
    </submittedName>
</protein>
<evidence type="ECO:0000313" key="6">
    <source>
        <dbReference type="Proteomes" id="UP000253437"/>
    </source>
</evidence>
<evidence type="ECO:0000313" key="5">
    <source>
        <dbReference type="EMBL" id="RIW01870.1"/>
    </source>
</evidence>
<evidence type="ECO:0000256" key="3">
    <source>
        <dbReference type="ARBA" id="ARBA00023163"/>
    </source>
</evidence>
<dbReference type="AlphaFoldDB" id="A0A8B3DCQ0"/>
<proteinExistence type="predicted"/>
<keyword evidence="2" id="KW-0238">DNA-binding</keyword>
<dbReference type="EMBL" id="QOUW02000189">
    <property type="protein sequence ID" value="RIW01870.1"/>
    <property type="molecule type" value="Genomic_DNA"/>
</dbReference>
<dbReference type="GO" id="GO:0005829">
    <property type="term" value="C:cytosol"/>
    <property type="evidence" value="ECO:0007669"/>
    <property type="project" value="TreeGrafter"/>
</dbReference>
<keyword evidence="3" id="KW-0804">Transcription</keyword>
<organism evidence="5 6">
    <name type="scientific">Vibrio harveyi</name>
    <name type="common">Beneckea harveyi</name>
    <dbReference type="NCBI Taxonomy" id="669"/>
    <lineage>
        <taxon>Bacteria</taxon>
        <taxon>Pseudomonadati</taxon>
        <taxon>Pseudomonadota</taxon>
        <taxon>Gammaproteobacteria</taxon>
        <taxon>Vibrionales</taxon>
        <taxon>Vibrionaceae</taxon>
        <taxon>Vibrio</taxon>
    </lineage>
</organism>
<gene>
    <name evidence="5" type="ORF">DS957_025830</name>
</gene>
<accession>A0A8B3DCQ0</accession>
<name>A0A8B3DCQ0_VIBHA</name>
<sequence length="300" mass="34883">MKRIAKLIEKLLYQIAKFPIVIIDMKYRKVIDCKTITLREFYVGHHYIIYLSEAKGLVSINDSKIAITSPTILMIPQYSRVWCDLRSESPSQCIEVQILTVSNHTIDSLIAKVPQRAFGANNISYAISDNFEIKDRFKILKEGHDTLSNHALKTLLVEESLFFIFLTMSYYEMDIVRMFKSDHYQSKREVITRMISQDPTHKWQIEEVASKLFISSSTLRRHLNKEDVSFSQLLLDVRMGIALNMLTFTSYNVSEISHRCGFGSSAYFCDAFKRKYNLTPSKFRQYSRENNGSSLLTLKY</sequence>
<keyword evidence="1" id="KW-0805">Transcription regulation</keyword>
<feature type="domain" description="HTH araC/xylS-type" evidence="4">
    <location>
        <begin position="189"/>
        <end position="286"/>
    </location>
</feature>
<dbReference type="SMART" id="SM00342">
    <property type="entry name" value="HTH_ARAC"/>
    <property type="match status" value="1"/>
</dbReference>